<sequence length="497" mass="57521">MIETIKEKLNASSFVKYSEEVRIVDFVIEIADSTSVSKKVLRECLLSFPTRDDVEITITNEADDGIQISKNTDLDALDWDIFNGDAVTMTWHINKNISEHNVISVYCYEKFCDAIASKNLLDIMLIFSHLLMDRKSVHFEVLDQNIHFITKSISFMGSDDHDTIIDSVDRKELITLTRDNSNFRNGLMYSLIPNDFSFQISGAKNRLEECFSKIETLLSICYIANDSEILNQEKIEIKISGQRNIGMEIKIQDIKYNREIVKIYNWIYEGGNTIDKAIIARNIISLHCKYSSILNLDGKTFSSIQSNFNLYQKDNVDRYLSLKNEVGKSVTEIIEKTSELTFDIPNGMKNNILAVFSFLFTVILANIVSDAPLDNIFTRDITVIFEVIIFFSVLFLFFSVYETNYKIEQMQLGFEKLKKNYADVFDEEELRDLLEEDSFKKDVIRKVKRQRNWSIVVWVVLLIVLFVVVEMISSSPTIDWVIKRIITDWSRCNIGDL</sequence>
<organism evidence="2 3">
    <name type="scientific">Catonella morbi ATCC 51271</name>
    <dbReference type="NCBI Taxonomy" id="592026"/>
    <lineage>
        <taxon>Bacteria</taxon>
        <taxon>Bacillati</taxon>
        <taxon>Bacillota</taxon>
        <taxon>Clostridia</taxon>
        <taxon>Lachnospirales</taxon>
        <taxon>Lachnospiraceae</taxon>
        <taxon>Catonella</taxon>
    </lineage>
</organism>
<evidence type="ECO:0000313" key="2">
    <source>
        <dbReference type="EMBL" id="ESL02206.1"/>
    </source>
</evidence>
<dbReference type="AlphaFoldDB" id="V2Y3D3"/>
<evidence type="ECO:0000256" key="1">
    <source>
        <dbReference type="SAM" id="Phobius"/>
    </source>
</evidence>
<dbReference type="HOGENOM" id="CLU_042634_0_0_9"/>
<dbReference type="Proteomes" id="UP000018227">
    <property type="component" value="Unassembled WGS sequence"/>
</dbReference>
<keyword evidence="1" id="KW-1133">Transmembrane helix</keyword>
<dbReference type="STRING" id="592026.GCWU0000282_002340"/>
<dbReference type="RefSeq" id="WP_023355200.1">
    <property type="nucleotide sequence ID" value="NZ_KI535369.1"/>
</dbReference>
<keyword evidence="1" id="KW-0812">Transmembrane</keyword>
<feature type="transmembrane region" description="Helical" evidence="1">
    <location>
        <begin position="352"/>
        <end position="369"/>
    </location>
</feature>
<reference evidence="2 3" key="1">
    <citation type="submission" date="2013-06" db="EMBL/GenBank/DDBJ databases">
        <authorList>
            <person name="Weinstock G."/>
            <person name="Sodergren E."/>
            <person name="Clifton S."/>
            <person name="Fulton L."/>
            <person name="Fulton B."/>
            <person name="Courtney L."/>
            <person name="Fronick C."/>
            <person name="Harrison M."/>
            <person name="Strong C."/>
            <person name="Farmer C."/>
            <person name="Delahaunty K."/>
            <person name="Markovic C."/>
            <person name="Hall O."/>
            <person name="Minx P."/>
            <person name="Tomlinson C."/>
            <person name="Mitreva M."/>
            <person name="Nelson J."/>
            <person name="Hou S."/>
            <person name="Wollam A."/>
            <person name="Pepin K.H."/>
            <person name="Johnson M."/>
            <person name="Bhonagiri V."/>
            <person name="Nash W.E."/>
            <person name="Warren W."/>
            <person name="Chinwalla A."/>
            <person name="Mardis E.R."/>
            <person name="Wilson R.K."/>
        </authorList>
    </citation>
    <scope>NUCLEOTIDE SEQUENCE [LARGE SCALE GENOMIC DNA]</scope>
    <source>
        <strain evidence="2 3">ATCC 51271</strain>
    </source>
</reference>
<comment type="caution">
    <text evidence="2">The sequence shown here is derived from an EMBL/GenBank/DDBJ whole genome shotgun (WGS) entry which is preliminary data.</text>
</comment>
<keyword evidence="1" id="KW-0472">Membrane</keyword>
<keyword evidence="3" id="KW-1185">Reference proteome</keyword>
<evidence type="ECO:0000313" key="3">
    <source>
        <dbReference type="Proteomes" id="UP000018227"/>
    </source>
</evidence>
<dbReference type="EMBL" id="ACIL03000016">
    <property type="protein sequence ID" value="ESL02206.1"/>
    <property type="molecule type" value="Genomic_DNA"/>
</dbReference>
<dbReference type="eggNOG" id="ENOG502ZAKU">
    <property type="taxonomic scope" value="Bacteria"/>
</dbReference>
<feature type="transmembrane region" description="Helical" evidence="1">
    <location>
        <begin position="455"/>
        <end position="473"/>
    </location>
</feature>
<name>V2Y3D3_9FIRM</name>
<proteinExistence type="predicted"/>
<dbReference type="OrthoDB" id="2972222at2"/>
<feature type="transmembrane region" description="Helical" evidence="1">
    <location>
        <begin position="381"/>
        <end position="401"/>
    </location>
</feature>
<protein>
    <submittedName>
        <fullName evidence="2">Uncharacterized protein</fullName>
    </submittedName>
</protein>
<gene>
    <name evidence="2" type="ORF">GCWU0000282_002340</name>
</gene>
<accession>V2Y3D3</accession>